<keyword evidence="3 7" id="KW-0812">Transmembrane</keyword>
<dbReference type="RefSeq" id="WP_342779480.1">
    <property type="nucleotide sequence ID" value="NZ_VFML01000001.1"/>
</dbReference>
<dbReference type="AlphaFoldDB" id="A0A542DRV0"/>
<feature type="domain" description="ABC3 transporter permease C-terminal" evidence="8">
    <location>
        <begin position="205"/>
        <end position="315"/>
    </location>
</feature>
<evidence type="ECO:0000313" key="10">
    <source>
        <dbReference type="Proteomes" id="UP000320876"/>
    </source>
</evidence>
<feature type="transmembrane region" description="Helical" evidence="7">
    <location>
        <begin position="363"/>
        <end position="387"/>
    </location>
</feature>
<comment type="similarity">
    <text evidence="6">Belongs to the ABC-4 integral membrane protein family.</text>
</comment>
<proteinExistence type="inferred from homology"/>
<sequence>MSMLKDFALGLRLAVGGGRISGAALLRLSMTAVGIALAVALLLLATSIGHLTGERRDRVAATQEVTDTRPGVDPLRWHSTGKQVGEDYLELLAVAPTGPASPVPPGLERLPGPGELVVSPAVADRLATAEGDSIRARLPGTVVGEIGKPGLVDPGDLTVYLGLDPAQFGEQIGTATPEEVYGFGVPSDAGEISATTLLLAAPAAAVLLMPLLIFVTTASRMGAAQRDRRLAGLRLLGLDARQVRRVAAAESLLGAMLGLVAGIGLFLALRPLIGTLELFGMRFFAGDFVPNPVLGGLVLLLVPALAVGAALFGLRRTIVEPLGVVRHGKTARRRMWWRWLLTAIGAVVLGSTLFIPLHTRDSLATVVLVAGTVLLLAGIVSVLPWAVEKLVGALRGGSPSWQFAIRRLQLDSGTPSRVVSGLVVVLAGTILIQGLLASMSSAEEIPSRPLAQNPAPIRVLVEQDDLREVRTRLAEVEGVTGSRLTRQASLAGSQGQGYAAAVEIGDCVALAARATLGPCSDGDVFYVPYPEQYDYRPGPPPRDVAFLGQRGPDSDTEWSIPGPIREIAPQNAEKYLGGTVLATPAALGDTPLPDGRRVNLYVSGEGTTAGLADRVALALRPLSLRTDVIYADPANRGQAENEFLATFRAALLSASLFVLVVAALSLLMLAVEQITERRRALAALSAAGVPLSVLAKASLWQTAIPVGVGIVLAVAAGIGLTLPSLRLADAPIAIDATAVLGLSAAAVLAVLLVTALTLPLLRQVTRLDALRAE</sequence>
<evidence type="ECO:0000256" key="1">
    <source>
        <dbReference type="ARBA" id="ARBA00004651"/>
    </source>
</evidence>
<dbReference type="GO" id="GO:0022857">
    <property type="term" value="F:transmembrane transporter activity"/>
    <property type="evidence" value="ECO:0007669"/>
    <property type="project" value="TreeGrafter"/>
</dbReference>
<dbReference type="GO" id="GO:0005886">
    <property type="term" value="C:plasma membrane"/>
    <property type="evidence" value="ECO:0007669"/>
    <property type="project" value="UniProtKB-SubCell"/>
</dbReference>
<evidence type="ECO:0000256" key="6">
    <source>
        <dbReference type="ARBA" id="ARBA00038076"/>
    </source>
</evidence>
<comment type="caution">
    <text evidence="9">The sequence shown here is derived from an EMBL/GenBank/DDBJ whole genome shotgun (WGS) entry which is preliminary data.</text>
</comment>
<dbReference type="Proteomes" id="UP000320876">
    <property type="component" value="Unassembled WGS sequence"/>
</dbReference>
<reference evidence="9 10" key="1">
    <citation type="submission" date="2019-06" db="EMBL/GenBank/DDBJ databases">
        <title>Sequencing the genomes of 1000 actinobacteria strains.</title>
        <authorList>
            <person name="Klenk H.-P."/>
        </authorList>
    </citation>
    <scope>NUCLEOTIDE SEQUENCE [LARGE SCALE GENOMIC DNA]</scope>
    <source>
        <strain evidence="9 10">DSM 45679</strain>
    </source>
</reference>
<dbReference type="EMBL" id="VFML01000001">
    <property type="protein sequence ID" value="TQJ05841.1"/>
    <property type="molecule type" value="Genomic_DNA"/>
</dbReference>
<keyword evidence="5 7" id="KW-0472">Membrane</keyword>
<feature type="transmembrane region" description="Helical" evidence="7">
    <location>
        <begin position="335"/>
        <end position="357"/>
    </location>
</feature>
<evidence type="ECO:0000256" key="3">
    <source>
        <dbReference type="ARBA" id="ARBA00022692"/>
    </source>
</evidence>
<organism evidence="9 10">
    <name type="scientific">Amycolatopsis cihanbeyliensis</name>
    <dbReference type="NCBI Taxonomy" id="1128664"/>
    <lineage>
        <taxon>Bacteria</taxon>
        <taxon>Bacillati</taxon>
        <taxon>Actinomycetota</taxon>
        <taxon>Actinomycetes</taxon>
        <taxon>Pseudonocardiales</taxon>
        <taxon>Pseudonocardiaceae</taxon>
        <taxon>Amycolatopsis</taxon>
    </lineage>
</organism>
<keyword evidence="10" id="KW-1185">Reference proteome</keyword>
<feature type="transmembrane region" description="Helical" evidence="7">
    <location>
        <begin position="293"/>
        <end position="314"/>
    </location>
</feature>
<dbReference type="InterPro" id="IPR050250">
    <property type="entry name" value="Macrolide_Exporter_MacB"/>
</dbReference>
<evidence type="ECO:0000256" key="7">
    <source>
        <dbReference type="SAM" id="Phobius"/>
    </source>
</evidence>
<evidence type="ECO:0000256" key="4">
    <source>
        <dbReference type="ARBA" id="ARBA00022989"/>
    </source>
</evidence>
<dbReference type="Pfam" id="PF02687">
    <property type="entry name" value="FtsX"/>
    <property type="match status" value="2"/>
</dbReference>
<accession>A0A542DRV0</accession>
<dbReference type="PANTHER" id="PTHR30572">
    <property type="entry name" value="MEMBRANE COMPONENT OF TRANSPORTER-RELATED"/>
    <property type="match status" value="1"/>
</dbReference>
<evidence type="ECO:0000256" key="5">
    <source>
        <dbReference type="ARBA" id="ARBA00023136"/>
    </source>
</evidence>
<feature type="transmembrane region" description="Helical" evidence="7">
    <location>
        <begin position="706"/>
        <end position="725"/>
    </location>
</feature>
<dbReference type="InterPro" id="IPR003838">
    <property type="entry name" value="ABC3_permease_C"/>
</dbReference>
<evidence type="ECO:0000259" key="8">
    <source>
        <dbReference type="Pfam" id="PF02687"/>
    </source>
</evidence>
<evidence type="ECO:0000313" key="9">
    <source>
        <dbReference type="EMBL" id="TQJ05841.1"/>
    </source>
</evidence>
<feature type="transmembrane region" description="Helical" evidence="7">
    <location>
        <begin position="737"/>
        <end position="761"/>
    </location>
</feature>
<comment type="subcellular location">
    <subcellularLocation>
        <location evidence="1">Cell membrane</location>
        <topology evidence="1">Multi-pass membrane protein</topology>
    </subcellularLocation>
</comment>
<name>A0A542DRV0_AMYCI</name>
<feature type="transmembrane region" description="Helical" evidence="7">
    <location>
        <begin position="251"/>
        <end position="273"/>
    </location>
</feature>
<feature type="transmembrane region" description="Helical" evidence="7">
    <location>
        <begin position="418"/>
        <end position="439"/>
    </location>
</feature>
<keyword evidence="4 7" id="KW-1133">Transmembrane helix</keyword>
<protein>
    <submittedName>
        <fullName evidence="9">FtsX-like permease family protein</fullName>
    </submittedName>
</protein>
<dbReference type="PANTHER" id="PTHR30572:SF4">
    <property type="entry name" value="ABC TRANSPORTER PERMEASE YTRF"/>
    <property type="match status" value="1"/>
</dbReference>
<feature type="domain" description="ABC3 transporter permease C-terminal" evidence="8">
    <location>
        <begin position="653"/>
        <end position="762"/>
    </location>
</feature>
<feature type="transmembrane region" description="Helical" evidence="7">
    <location>
        <begin position="32"/>
        <end position="51"/>
    </location>
</feature>
<gene>
    <name evidence="9" type="ORF">FB471_5684</name>
</gene>
<keyword evidence="2" id="KW-1003">Cell membrane</keyword>
<feature type="transmembrane region" description="Helical" evidence="7">
    <location>
        <begin position="649"/>
        <end position="669"/>
    </location>
</feature>
<evidence type="ECO:0000256" key="2">
    <source>
        <dbReference type="ARBA" id="ARBA00022475"/>
    </source>
</evidence>